<reference evidence="3" key="1">
    <citation type="journal article" date="2020" name="bioRxiv">
        <title>Comparative genomics of Chlamydomonas.</title>
        <authorList>
            <person name="Craig R.J."/>
            <person name="Hasan A.R."/>
            <person name="Ness R.W."/>
            <person name="Keightley P.D."/>
        </authorList>
    </citation>
    <scope>NUCLEOTIDE SEQUENCE</scope>
    <source>
        <strain evidence="3">CCAP 11/70</strain>
    </source>
</reference>
<name>A0A835YJP0_9CHLO</name>
<accession>A0A835YJP0</accession>
<dbReference type="OrthoDB" id="337038at2759"/>
<dbReference type="InterPro" id="IPR018244">
    <property type="entry name" value="Allrgn_V5/Tpx1_CS"/>
</dbReference>
<evidence type="ECO:0000256" key="1">
    <source>
        <dbReference type="SAM" id="MobiDB-lite"/>
    </source>
</evidence>
<dbReference type="EMBL" id="JAEHOE010000001">
    <property type="protein sequence ID" value="KAG2502206.1"/>
    <property type="molecule type" value="Genomic_DNA"/>
</dbReference>
<dbReference type="AlphaFoldDB" id="A0A835YJP0"/>
<keyword evidence="4" id="KW-1185">Reference proteome</keyword>
<dbReference type="SMART" id="SM00198">
    <property type="entry name" value="SCP"/>
    <property type="match status" value="1"/>
</dbReference>
<dbReference type="InterPro" id="IPR014044">
    <property type="entry name" value="CAP_dom"/>
</dbReference>
<evidence type="ECO:0000313" key="3">
    <source>
        <dbReference type="EMBL" id="KAG2502206.1"/>
    </source>
</evidence>
<dbReference type="PROSITE" id="PS01010">
    <property type="entry name" value="CRISP_2"/>
    <property type="match status" value="1"/>
</dbReference>
<dbReference type="Proteomes" id="UP000612055">
    <property type="component" value="Unassembled WGS sequence"/>
</dbReference>
<dbReference type="Pfam" id="PF00188">
    <property type="entry name" value="CAP"/>
    <property type="match status" value="1"/>
</dbReference>
<dbReference type="CDD" id="cd05382">
    <property type="entry name" value="CAP_GAPR1-like"/>
    <property type="match status" value="1"/>
</dbReference>
<dbReference type="InterPro" id="IPR034113">
    <property type="entry name" value="SCP_GAPR1-like"/>
</dbReference>
<feature type="region of interest" description="Disordered" evidence="1">
    <location>
        <begin position="1"/>
        <end position="38"/>
    </location>
</feature>
<feature type="domain" description="SCP" evidence="2">
    <location>
        <begin position="45"/>
        <end position="194"/>
    </location>
</feature>
<proteinExistence type="predicted"/>
<dbReference type="InterPro" id="IPR001283">
    <property type="entry name" value="CRISP-related"/>
</dbReference>
<dbReference type="PRINTS" id="PR00837">
    <property type="entry name" value="V5TPXLIKE"/>
</dbReference>
<dbReference type="PROSITE" id="PS01009">
    <property type="entry name" value="CRISP_1"/>
    <property type="match status" value="1"/>
</dbReference>
<dbReference type="Gene3D" id="3.40.33.10">
    <property type="entry name" value="CAP"/>
    <property type="match status" value="1"/>
</dbReference>
<dbReference type="PANTHER" id="PTHR10334">
    <property type="entry name" value="CYSTEINE-RICH SECRETORY PROTEIN-RELATED"/>
    <property type="match status" value="1"/>
</dbReference>
<sequence>MPATLPLGPAWQGGGTSGVDGEEQPPSPPAPSAGGGLLLGGGNCPDAQAVLDRTNQYRAWHQAPPLQWSRTLAAASLQYAKQLAARKCELVHGAYGENLQRVGGFPKPDDKCLVAIDAWYDELQYYDFNAKDLYRDNWGKMIGHFTQLVWRSSTTVGCAMASANTPVTFPGGSKVMGGCKVIVCRYEPYGNWADGGYFSRNVWPREDA</sequence>
<organism evidence="3 4">
    <name type="scientific">Edaphochlamys debaryana</name>
    <dbReference type="NCBI Taxonomy" id="47281"/>
    <lineage>
        <taxon>Eukaryota</taxon>
        <taxon>Viridiplantae</taxon>
        <taxon>Chlorophyta</taxon>
        <taxon>core chlorophytes</taxon>
        <taxon>Chlorophyceae</taxon>
        <taxon>CS clade</taxon>
        <taxon>Chlamydomonadales</taxon>
        <taxon>Chlamydomonadales incertae sedis</taxon>
        <taxon>Edaphochlamys</taxon>
    </lineage>
</organism>
<comment type="caution">
    <text evidence="3">The sequence shown here is derived from an EMBL/GenBank/DDBJ whole genome shotgun (WGS) entry which is preliminary data.</text>
</comment>
<dbReference type="GO" id="GO:0005576">
    <property type="term" value="C:extracellular region"/>
    <property type="evidence" value="ECO:0007669"/>
    <property type="project" value="InterPro"/>
</dbReference>
<dbReference type="SUPFAM" id="SSF55797">
    <property type="entry name" value="PR-1-like"/>
    <property type="match status" value="1"/>
</dbReference>
<protein>
    <recommendedName>
        <fullName evidence="2">SCP domain-containing protein</fullName>
    </recommendedName>
</protein>
<gene>
    <name evidence="3" type="ORF">HYH03_000692</name>
</gene>
<evidence type="ECO:0000313" key="4">
    <source>
        <dbReference type="Proteomes" id="UP000612055"/>
    </source>
</evidence>
<dbReference type="InterPro" id="IPR035940">
    <property type="entry name" value="CAP_sf"/>
</dbReference>
<evidence type="ECO:0000259" key="2">
    <source>
        <dbReference type="SMART" id="SM00198"/>
    </source>
</evidence>